<accession>A0ABY6FWA1</accession>
<dbReference type="Pfam" id="PF01636">
    <property type="entry name" value="APH"/>
    <property type="match status" value="1"/>
</dbReference>
<gene>
    <name evidence="2" type="ORF">N9A08_07600</name>
</gene>
<sequence length="304" mass="33012">MSPETAAEVPPAPEEVCALAASHGLFLDADSVEFNEAGLDYRVVFAAESGTGKTWVLRLPRRPDVAANQEREEAILAFVRPRLSVAVPDWKIQEPDLVAYPLLPGSPGLTIGEGNQPVWHFDPASSGYLASLGDLIASLHGTDTLAAAAAGVPVETPEQVRAHWARALDDALAEFRIDSGLLDGWRRWLDDDGLWPERTVLTHGELYPAHLLLDDADRIVSVLDWTTAKVSDPALEFMYVRLVSPDSFDAVVSRYRDTAGVAEPRLAERCSALIAAGPLNYAMFALTTGRPEHREAAQAQLLQS</sequence>
<dbReference type="RefSeq" id="WP_263128898.1">
    <property type="nucleotide sequence ID" value="NZ_CP106856.1"/>
</dbReference>
<dbReference type="CDD" id="cd05152">
    <property type="entry name" value="MPH2"/>
    <property type="match status" value="1"/>
</dbReference>
<dbReference type="InterPro" id="IPR011009">
    <property type="entry name" value="Kinase-like_dom_sf"/>
</dbReference>
<dbReference type="PANTHER" id="PTHR21310">
    <property type="entry name" value="AMINOGLYCOSIDE PHOSPHOTRANSFERASE-RELATED-RELATED"/>
    <property type="match status" value="1"/>
</dbReference>
<evidence type="ECO:0000259" key="1">
    <source>
        <dbReference type="Pfam" id="PF01636"/>
    </source>
</evidence>
<feature type="domain" description="Aminoglycoside phosphotransferase" evidence="1">
    <location>
        <begin position="33"/>
        <end position="266"/>
    </location>
</feature>
<dbReference type="InterPro" id="IPR051678">
    <property type="entry name" value="AGP_Transferase"/>
</dbReference>
<dbReference type="Proteomes" id="UP001063368">
    <property type="component" value="Chromosome"/>
</dbReference>
<dbReference type="Gene3D" id="3.90.1200.10">
    <property type="match status" value="1"/>
</dbReference>
<dbReference type="EMBL" id="CP106856">
    <property type="protein sequence ID" value="UYB37486.1"/>
    <property type="molecule type" value="Genomic_DNA"/>
</dbReference>
<proteinExistence type="predicted"/>
<organism evidence="2 3">
    <name type="scientific">Arthrobacter koreensis</name>
    <dbReference type="NCBI Taxonomy" id="199136"/>
    <lineage>
        <taxon>Bacteria</taxon>
        <taxon>Bacillati</taxon>
        <taxon>Actinomycetota</taxon>
        <taxon>Actinomycetes</taxon>
        <taxon>Micrococcales</taxon>
        <taxon>Micrococcaceae</taxon>
        <taxon>Arthrobacter</taxon>
    </lineage>
</organism>
<evidence type="ECO:0000313" key="3">
    <source>
        <dbReference type="Proteomes" id="UP001063368"/>
    </source>
</evidence>
<evidence type="ECO:0000313" key="2">
    <source>
        <dbReference type="EMBL" id="UYB37486.1"/>
    </source>
</evidence>
<dbReference type="InterPro" id="IPR002575">
    <property type="entry name" value="Aminoglycoside_PTrfase"/>
</dbReference>
<dbReference type="SUPFAM" id="SSF56112">
    <property type="entry name" value="Protein kinase-like (PK-like)"/>
    <property type="match status" value="1"/>
</dbReference>
<dbReference type="Gene3D" id="3.30.200.20">
    <property type="entry name" value="Phosphorylase Kinase, domain 1"/>
    <property type="match status" value="1"/>
</dbReference>
<dbReference type="PANTHER" id="PTHR21310:SF15">
    <property type="entry name" value="AMINOGLYCOSIDE PHOSPHOTRANSFERASE DOMAIN-CONTAINING PROTEIN"/>
    <property type="match status" value="1"/>
</dbReference>
<protein>
    <submittedName>
        <fullName evidence="2">Macrolide 2'-phosphotransferase</fullName>
    </submittedName>
</protein>
<reference evidence="2" key="1">
    <citation type="submission" date="2022-09" db="EMBL/GenBank/DDBJ databases">
        <authorList>
            <person name="Li D."/>
            <person name="Cheng J."/>
            <person name="Li Y."/>
        </authorList>
    </citation>
    <scope>NUCLEOTIDE SEQUENCE</scope>
    <source>
        <strain evidence="2">DL</strain>
    </source>
</reference>
<name>A0ABY6FWA1_9MICC</name>
<keyword evidence="3" id="KW-1185">Reference proteome</keyword>